<dbReference type="EMBL" id="JBHTLK010000470">
    <property type="protein sequence ID" value="MFD1152668.1"/>
    <property type="molecule type" value="Genomic_DNA"/>
</dbReference>
<evidence type="ECO:0008006" key="4">
    <source>
        <dbReference type="Google" id="ProtNLM"/>
    </source>
</evidence>
<evidence type="ECO:0000313" key="3">
    <source>
        <dbReference type="Proteomes" id="UP001597168"/>
    </source>
</evidence>
<comment type="caution">
    <text evidence="2">The sequence shown here is derived from an EMBL/GenBank/DDBJ whole genome shotgun (WGS) entry which is preliminary data.</text>
</comment>
<dbReference type="Proteomes" id="UP001597168">
    <property type="component" value="Unassembled WGS sequence"/>
</dbReference>
<proteinExistence type="predicted"/>
<accession>A0ABW3R6G2</accession>
<feature type="region of interest" description="Disordered" evidence="1">
    <location>
        <begin position="99"/>
        <end position="160"/>
    </location>
</feature>
<feature type="compositionally biased region" description="Low complexity" evidence="1">
    <location>
        <begin position="99"/>
        <end position="121"/>
    </location>
</feature>
<feature type="compositionally biased region" description="Gly residues" evidence="1">
    <location>
        <begin position="143"/>
        <end position="152"/>
    </location>
</feature>
<feature type="non-terminal residue" evidence="2">
    <location>
        <position position="160"/>
    </location>
</feature>
<organism evidence="2 3">
    <name type="scientific">Saccharothrix hoggarensis</name>
    <dbReference type="NCBI Taxonomy" id="913853"/>
    <lineage>
        <taxon>Bacteria</taxon>
        <taxon>Bacillati</taxon>
        <taxon>Actinomycetota</taxon>
        <taxon>Actinomycetes</taxon>
        <taxon>Pseudonocardiales</taxon>
        <taxon>Pseudonocardiaceae</taxon>
        <taxon>Saccharothrix</taxon>
    </lineage>
</organism>
<evidence type="ECO:0000256" key="1">
    <source>
        <dbReference type="SAM" id="MobiDB-lite"/>
    </source>
</evidence>
<evidence type="ECO:0000313" key="2">
    <source>
        <dbReference type="EMBL" id="MFD1152668.1"/>
    </source>
</evidence>
<protein>
    <recommendedName>
        <fullName evidence="4">SWIM-type domain-containing protein</fullName>
    </recommendedName>
</protein>
<reference evidence="3" key="1">
    <citation type="journal article" date="2019" name="Int. J. Syst. Evol. Microbiol.">
        <title>The Global Catalogue of Microorganisms (GCM) 10K type strain sequencing project: providing services to taxonomists for standard genome sequencing and annotation.</title>
        <authorList>
            <consortium name="The Broad Institute Genomics Platform"/>
            <consortium name="The Broad Institute Genome Sequencing Center for Infectious Disease"/>
            <person name="Wu L."/>
            <person name="Ma J."/>
        </authorList>
    </citation>
    <scope>NUCLEOTIDE SEQUENCE [LARGE SCALE GENOMIC DNA]</scope>
    <source>
        <strain evidence="3">CCUG 60214</strain>
    </source>
</reference>
<gene>
    <name evidence="2" type="ORF">ACFQ3T_36490</name>
</gene>
<keyword evidence="3" id="KW-1185">Reference proteome</keyword>
<name>A0ABW3R6G2_9PSEU</name>
<sequence>MTVPPVVPAVVADVLDSLPPRLRKRVDASLSRAAEWSVTTTADTAQAVLDPETTLTWTLHDGALTAADDLACSCLLAPKCLHRAIAVSVADIAADTDIPAAAAPDGTPTTADTTADPDTTVGTGGAADADRTADTDGAVEALGVGGTAGIGRTGPLAAAP</sequence>